<reference evidence="2" key="1">
    <citation type="submission" date="2021-07" db="EMBL/GenBank/DDBJ databases">
        <title>Studies on halocins as antimicrobial molecules from haloarchaea.</title>
        <authorList>
            <person name="Kumar S."/>
            <person name="Khare S.K."/>
        </authorList>
    </citation>
    <scope>NUCLEOTIDE SEQUENCE</scope>
    <source>
        <strain evidence="2">NCIM 5678</strain>
    </source>
</reference>
<sequence length="55" mass="5927">MSTGTQSRRGQPAETEPTQRPEIATCESSPGKTVFLESGNTDGWISSDVTVDVRE</sequence>
<dbReference type="GeneID" id="74530318"/>
<dbReference type="EMBL" id="CP078063">
    <property type="protein sequence ID" value="UVE50261.1"/>
    <property type="molecule type" value="Genomic_DNA"/>
</dbReference>
<keyword evidence="3" id="KW-1185">Reference proteome</keyword>
<evidence type="ECO:0000313" key="2">
    <source>
        <dbReference type="EMBL" id="UVE50261.1"/>
    </source>
</evidence>
<dbReference type="Proteomes" id="UP001058330">
    <property type="component" value="Chromosome"/>
</dbReference>
<evidence type="ECO:0000256" key="1">
    <source>
        <dbReference type="SAM" id="MobiDB-lite"/>
    </source>
</evidence>
<accession>A0ABY5RD17</accession>
<organism evidence="2 3">
    <name type="scientific">Haloferax larsenii</name>
    <dbReference type="NCBI Taxonomy" id="302484"/>
    <lineage>
        <taxon>Archaea</taxon>
        <taxon>Methanobacteriati</taxon>
        <taxon>Methanobacteriota</taxon>
        <taxon>Stenosarchaea group</taxon>
        <taxon>Halobacteria</taxon>
        <taxon>Halobacteriales</taxon>
        <taxon>Haloferacaceae</taxon>
        <taxon>Haloferax</taxon>
    </lineage>
</organism>
<evidence type="ECO:0000313" key="3">
    <source>
        <dbReference type="Proteomes" id="UP001058330"/>
    </source>
</evidence>
<gene>
    <name evidence="2" type="ORF">KU306_15385</name>
</gene>
<name>A0ABY5RD17_HALLR</name>
<dbReference type="RefSeq" id="WP_169317608.1">
    <property type="nucleotide sequence ID" value="NZ_CP078063.1"/>
</dbReference>
<protein>
    <submittedName>
        <fullName evidence="2">Uncharacterized protein</fullName>
    </submittedName>
</protein>
<feature type="region of interest" description="Disordered" evidence="1">
    <location>
        <begin position="1"/>
        <end position="40"/>
    </location>
</feature>
<proteinExistence type="predicted"/>